<name>A0ABS4XQU8_GLUPR</name>
<dbReference type="EMBL" id="JAGIOJ010000001">
    <property type="protein sequence ID" value="MBP2398884.1"/>
    <property type="molecule type" value="Genomic_DNA"/>
</dbReference>
<dbReference type="CDD" id="cd02976">
    <property type="entry name" value="NrdH"/>
    <property type="match status" value="1"/>
</dbReference>
<evidence type="ECO:0000313" key="3">
    <source>
        <dbReference type="Proteomes" id="UP001195422"/>
    </source>
</evidence>
<dbReference type="RefSeq" id="WP_188947649.1">
    <property type="nucleotide sequence ID" value="NZ_BMPH01000003.1"/>
</dbReference>
<reference evidence="2 3" key="1">
    <citation type="submission" date="2021-03" db="EMBL/GenBank/DDBJ databases">
        <title>Sequencing the genomes of 1000 actinobacteria strains.</title>
        <authorList>
            <person name="Klenk H.-P."/>
        </authorList>
    </citation>
    <scope>NUCLEOTIDE SEQUENCE [LARGE SCALE GENOMIC DNA]</scope>
    <source>
        <strain evidence="2 3">DSM 20168</strain>
    </source>
</reference>
<accession>A0ABS4XQU8</accession>
<gene>
    <name evidence="2" type="ORF">JOF39_001965</name>
</gene>
<evidence type="ECO:0000313" key="2">
    <source>
        <dbReference type="EMBL" id="MBP2398884.1"/>
    </source>
</evidence>
<dbReference type="PROSITE" id="PS51354">
    <property type="entry name" value="GLUTAREDOXIN_2"/>
    <property type="match status" value="1"/>
</dbReference>
<comment type="caution">
    <text evidence="2">The sequence shown here is derived from an EMBL/GenBank/DDBJ whole genome shotgun (WGS) entry which is preliminary data.</text>
</comment>
<dbReference type="Pfam" id="PF00462">
    <property type="entry name" value="Glutaredoxin"/>
    <property type="match status" value="1"/>
</dbReference>
<dbReference type="InterPro" id="IPR002109">
    <property type="entry name" value="Glutaredoxin"/>
</dbReference>
<protein>
    <recommendedName>
        <fullName evidence="1">Glutaredoxin domain-containing protein</fullName>
    </recommendedName>
</protein>
<dbReference type="Proteomes" id="UP001195422">
    <property type="component" value="Unassembled WGS sequence"/>
</dbReference>
<dbReference type="SUPFAM" id="SSF52833">
    <property type="entry name" value="Thioredoxin-like"/>
    <property type="match status" value="1"/>
</dbReference>
<evidence type="ECO:0000259" key="1">
    <source>
        <dbReference type="Pfam" id="PF00462"/>
    </source>
</evidence>
<dbReference type="InterPro" id="IPR036249">
    <property type="entry name" value="Thioredoxin-like_sf"/>
</dbReference>
<dbReference type="Gene3D" id="3.40.30.10">
    <property type="entry name" value="Glutaredoxin"/>
    <property type="match status" value="1"/>
</dbReference>
<organism evidence="2 3">
    <name type="scientific">Glutamicibacter protophormiae</name>
    <name type="common">Brevibacterium protophormiae</name>
    <dbReference type="NCBI Taxonomy" id="37930"/>
    <lineage>
        <taxon>Bacteria</taxon>
        <taxon>Bacillati</taxon>
        <taxon>Actinomycetota</taxon>
        <taxon>Actinomycetes</taxon>
        <taxon>Micrococcales</taxon>
        <taxon>Micrococcaceae</taxon>
        <taxon>Glutamicibacter</taxon>
    </lineage>
</organism>
<sequence>MSLQITVYAKDDCGDCARTKMLLTQKGIAHATKHVAEDNAKLIASLRSISDAKGIPLGMPMVEVTNLDLGETEQWFGHRPDLVLQHIINPTRRRG</sequence>
<proteinExistence type="predicted"/>
<feature type="domain" description="Glutaredoxin" evidence="1">
    <location>
        <begin position="5"/>
        <end position="56"/>
    </location>
</feature>
<keyword evidence="3" id="KW-1185">Reference proteome</keyword>